<keyword evidence="2" id="KW-1185">Reference proteome</keyword>
<accession>A0A164S3E9</accession>
<gene>
    <name evidence="1" type="ORF">SISNIDRAFT_468041</name>
</gene>
<sequence>MPPRKVIRAIPVTFHPNIAQWLVVDCPKRDLVSLSCASRAWQVQAEQILWTECSLDMPASPNTPNLDTIIRRFKKHIGNLTIWVKESFQSTAFAASRGVTNLEKLIIGMDFEKDDTVVPPGGWFMEPLENLKVLSLPDNGDPELSTLIVEPEAFPALEELYNMQFDNQFTTLSRKEIAKFLKLRLKFPALRVLRASVRARVLSAHIAREIITAMRDLEAMAITVYDAPDSDSGEDFGNPGPRLMHGPIPPELFRLVTTFLADDCSKRDLVSLSCVCSAWQAEAERVLWESGSFEIPCLTLDGADFRAFEALCKKSKYIKHVLVRVLDEANDDDDDVHVTMALEFLEKVKDQLDALTFHIPGRQSPDLVCRILDSWTFSHLHQLQIICRPEGCTSDEYAEELCSFISRHEIYDFGLFDTESASTMEMLAEDDDFVTDLAVLRTTVAAAFQILPFTPNLEQLSIERSWDEEAEVPEGLVMPPLALDSLRVLCLPDDNRAALSDVLIRPESLPNLEEVYNWRLTRRLGNKPHSALDAYLKDRFNFPSLKILTGRPFMKEEARPSFWLGQSTEYMTKRETKASTIRINDSHHQDPQFFQVLWYNFSGPYDNAMAEFDEAQASIDLCDVWEILNSENSKANIRPHSIFYWTTIPLPPNLVLLFDRCLVAIMYSGRDQLVGARQPTAEPDLDLSSRLSEFLSVNALRGAVRAEEIGFCNLTASQSWNINVWLYRNIADCLSEDSRNRDLISLACASRTWQTEAERILWTNCQIDIPDHIHARDLDVIFERFEPHIENLTIYVWDSNGDIGDGRLDDMQIAFLQDLSPRIKRLTVHIRTALPCAIPRELFELTIFDFAVLETFQMTGSPRGNEFGFYRAIPAFLNRHPVKELALYDQEGEEVLGSFEDDGPEFARKLEVLRTTAAGALVAVPHVPNLQKLVVGMHSEDISGDTTGTWLMSPLDKLRVLCLPEEGDERLARNFADPECLPQLEELHNMRFGELFWVESQQRITQYLQTRFSFPLLRILTTSLVARSLSAYDARLVFTAIRASCPNLQYLELTSTGDRFCWAEATLRIDGDLHIVLHKTRTPPLSSPMDLEWVANEAFKEDDDDDMDMI</sequence>
<proteinExistence type="predicted"/>
<organism evidence="1 2">
    <name type="scientific">Sistotremastrum niveocremeum HHB9708</name>
    <dbReference type="NCBI Taxonomy" id="1314777"/>
    <lineage>
        <taxon>Eukaryota</taxon>
        <taxon>Fungi</taxon>
        <taxon>Dikarya</taxon>
        <taxon>Basidiomycota</taxon>
        <taxon>Agaricomycotina</taxon>
        <taxon>Agaricomycetes</taxon>
        <taxon>Sistotremastrales</taxon>
        <taxon>Sistotremastraceae</taxon>
        <taxon>Sertulicium</taxon>
        <taxon>Sertulicium niveocremeum</taxon>
    </lineage>
</organism>
<evidence type="ECO:0008006" key="3">
    <source>
        <dbReference type="Google" id="ProtNLM"/>
    </source>
</evidence>
<evidence type="ECO:0000313" key="2">
    <source>
        <dbReference type="Proteomes" id="UP000076722"/>
    </source>
</evidence>
<dbReference type="Proteomes" id="UP000076722">
    <property type="component" value="Unassembled WGS sequence"/>
</dbReference>
<dbReference type="EMBL" id="KV419417">
    <property type="protein sequence ID" value="KZS91120.1"/>
    <property type="molecule type" value="Genomic_DNA"/>
</dbReference>
<protein>
    <recommendedName>
        <fullName evidence="3">F-box domain-containing protein</fullName>
    </recommendedName>
</protein>
<name>A0A164S3E9_9AGAM</name>
<reference evidence="1 2" key="1">
    <citation type="journal article" date="2016" name="Mol. Biol. Evol.">
        <title>Comparative Genomics of Early-Diverging Mushroom-Forming Fungi Provides Insights into the Origins of Lignocellulose Decay Capabilities.</title>
        <authorList>
            <person name="Nagy L.G."/>
            <person name="Riley R."/>
            <person name="Tritt A."/>
            <person name="Adam C."/>
            <person name="Daum C."/>
            <person name="Floudas D."/>
            <person name="Sun H."/>
            <person name="Yadav J.S."/>
            <person name="Pangilinan J."/>
            <person name="Larsson K.H."/>
            <person name="Matsuura K."/>
            <person name="Barry K."/>
            <person name="Labutti K."/>
            <person name="Kuo R."/>
            <person name="Ohm R.A."/>
            <person name="Bhattacharya S.S."/>
            <person name="Shirouzu T."/>
            <person name="Yoshinaga Y."/>
            <person name="Martin F.M."/>
            <person name="Grigoriev I.V."/>
            <person name="Hibbett D.S."/>
        </authorList>
    </citation>
    <scope>NUCLEOTIDE SEQUENCE [LARGE SCALE GENOMIC DNA]</scope>
    <source>
        <strain evidence="1 2">HHB9708</strain>
    </source>
</reference>
<evidence type="ECO:0000313" key="1">
    <source>
        <dbReference type="EMBL" id="KZS91120.1"/>
    </source>
</evidence>
<dbReference type="AlphaFoldDB" id="A0A164S3E9"/>